<dbReference type="InterPro" id="IPR052726">
    <property type="entry name" value="Phage_Baseplate_Hub"/>
</dbReference>
<dbReference type="AlphaFoldDB" id="A0A7U0N8Q7"/>
<reference evidence="1 2" key="1">
    <citation type="submission" date="2021-01" db="EMBL/GenBank/DDBJ databases">
        <title>Chromosome sequence of Serratia proteamaculans strain 94 rif-r, isolated from spoiled beef.</title>
        <authorList>
            <person name="Zaytseva Y.V."/>
            <person name="Iablokov S.N."/>
            <person name="Klyukina A."/>
        </authorList>
    </citation>
    <scope>NUCLEOTIDE SEQUENCE [LARGE SCALE GENOMIC DNA]</scope>
    <source>
        <strain evidence="1 2">94 rif-r</strain>
    </source>
</reference>
<dbReference type="PANTHER" id="PTHR35862">
    <property type="entry name" value="FELS-2 PROPHAGE PROTEIN"/>
    <property type="match status" value="1"/>
</dbReference>
<dbReference type="Proteomes" id="UP000596176">
    <property type="component" value="Chromosome"/>
</dbReference>
<protein>
    <submittedName>
        <fullName evidence="1">Phage late control D family protein</fullName>
    </submittedName>
</protein>
<sequence>MIADVYQPMGAKPAPDFILTLADKDITNDIRQRLISLNMVDNGGLSADQLTINLDDSDGLMSLPSRGAILELFLGWNNSALVGQGKFIVDTIIHSGAPDLISITARSVDFRGSLNESRSESYSDKTFGEIVQQISTRNGLNEPYLSDELAAIKIAHIDQTNETDVQFLSRLALANSARVTIKYQRLQFIKPGFGRSPRGEPNPIKTLTRSDGDTHRFELKDRGGYTGVSASWLNTEHPEQANSSVQVEREIPQANASTSRHPAAKFADKTATAPQQTSSYMVGKEKQVCHIAKIYRDKETAMRAAQSLFEQLQRGIATFSISLATGQPDLFPETPIRVYGFKEAIDQQLWVVNKITHTLSNSGFFSNLELNVYIEGVEITTKEN</sequence>
<gene>
    <name evidence="1" type="ORF">JKX24_06040</name>
</gene>
<evidence type="ECO:0000313" key="2">
    <source>
        <dbReference type="Proteomes" id="UP000596176"/>
    </source>
</evidence>
<dbReference type="Pfam" id="PF05954">
    <property type="entry name" value="Phage_GPD"/>
    <property type="match status" value="1"/>
</dbReference>
<dbReference type="SUPFAM" id="SSF69279">
    <property type="entry name" value="Phage tail proteins"/>
    <property type="match status" value="1"/>
</dbReference>
<dbReference type="RefSeq" id="WP_207979213.1">
    <property type="nucleotide sequence ID" value="NZ_CAMKPQ010000002.1"/>
</dbReference>
<organism evidence="1 2">
    <name type="scientific">Serratia proteamaculans</name>
    <dbReference type="NCBI Taxonomy" id="28151"/>
    <lineage>
        <taxon>Bacteria</taxon>
        <taxon>Pseudomonadati</taxon>
        <taxon>Pseudomonadota</taxon>
        <taxon>Gammaproteobacteria</taxon>
        <taxon>Enterobacterales</taxon>
        <taxon>Yersiniaceae</taxon>
        <taxon>Serratia</taxon>
    </lineage>
</organism>
<name>A0A7U0N8Q7_SERPR</name>
<dbReference type="PANTHER" id="PTHR35862:SF3">
    <property type="entry name" value="FELS-2 PROPHAGE PROTEIN"/>
    <property type="match status" value="1"/>
</dbReference>
<dbReference type="EMBL" id="CP068391">
    <property type="protein sequence ID" value="QQX54566.1"/>
    <property type="molecule type" value="Genomic_DNA"/>
</dbReference>
<evidence type="ECO:0000313" key="1">
    <source>
        <dbReference type="EMBL" id="QQX54566.1"/>
    </source>
</evidence>
<accession>A0A7U0N8Q7</accession>
<proteinExistence type="predicted"/>